<organism evidence="4 5">
    <name type="scientific">Anaerococcus octavius</name>
    <dbReference type="NCBI Taxonomy" id="54007"/>
    <lineage>
        <taxon>Bacteria</taxon>
        <taxon>Bacillati</taxon>
        <taxon>Bacillota</taxon>
        <taxon>Tissierellia</taxon>
        <taxon>Tissierellales</taxon>
        <taxon>Peptoniphilaceae</taxon>
        <taxon>Anaerococcus</taxon>
    </lineage>
</organism>
<feature type="compositionally biased region" description="Polar residues" evidence="1">
    <location>
        <begin position="15"/>
        <end position="31"/>
    </location>
</feature>
<protein>
    <submittedName>
        <fullName evidence="4">Collagen adhesin</fullName>
    </submittedName>
</protein>
<dbReference type="Pfam" id="PF05738">
    <property type="entry name" value="Cna_B"/>
    <property type="match status" value="6"/>
</dbReference>
<gene>
    <name evidence="4" type="primary">cna</name>
    <name evidence="4" type="ORF">NCTC9810_01726</name>
</gene>
<reference evidence="4 5" key="1">
    <citation type="submission" date="2018-06" db="EMBL/GenBank/DDBJ databases">
        <authorList>
            <consortium name="Pathogen Informatics"/>
            <person name="Doyle S."/>
        </authorList>
    </citation>
    <scope>NUCLEOTIDE SEQUENCE [LARGE SCALE GENOMIC DNA]</scope>
    <source>
        <strain evidence="4 5">NCTC9810</strain>
    </source>
</reference>
<accession>A0A380WXW7</accession>
<dbReference type="SUPFAM" id="SSF49478">
    <property type="entry name" value="Cna protein B-type domain"/>
    <property type="match status" value="6"/>
</dbReference>
<keyword evidence="2" id="KW-1133">Transmembrane helix</keyword>
<feature type="compositionally biased region" description="Polar residues" evidence="1">
    <location>
        <begin position="72"/>
        <end position="86"/>
    </location>
</feature>
<feature type="compositionally biased region" description="Basic and acidic residues" evidence="1">
    <location>
        <begin position="2162"/>
        <end position="2180"/>
    </location>
</feature>
<feature type="region of interest" description="Disordered" evidence="1">
    <location>
        <begin position="1"/>
        <end position="106"/>
    </location>
</feature>
<feature type="domain" description="CNA-B" evidence="3">
    <location>
        <begin position="1205"/>
        <end position="1288"/>
    </location>
</feature>
<feature type="compositionally biased region" description="Basic and acidic residues" evidence="1">
    <location>
        <begin position="1779"/>
        <end position="1799"/>
    </location>
</feature>
<evidence type="ECO:0000313" key="4">
    <source>
        <dbReference type="EMBL" id="SUU93370.1"/>
    </source>
</evidence>
<feature type="compositionally biased region" description="Basic and acidic residues" evidence="1">
    <location>
        <begin position="2035"/>
        <end position="2055"/>
    </location>
</feature>
<feature type="region of interest" description="Disordered" evidence="1">
    <location>
        <begin position="1651"/>
        <end position="1679"/>
    </location>
</feature>
<dbReference type="InterPro" id="IPR008454">
    <property type="entry name" value="Collagen-bd_Cna-like_B-typ_dom"/>
</dbReference>
<feature type="compositionally biased region" description="Basic and acidic residues" evidence="1">
    <location>
        <begin position="1651"/>
        <end position="1671"/>
    </location>
</feature>
<dbReference type="Proteomes" id="UP000255124">
    <property type="component" value="Unassembled WGS sequence"/>
</dbReference>
<evidence type="ECO:0000256" key="2">
    <source>
        <dbReference type="SAM" id="Phobius"/>
    </source>
</evidence>
<keyword evidence="4" id="KW-0176">Collagen</keyword>
<feature type="transmembrane region" description="Helical" evidence="2">
    <location>
        <begin position="2223"/>
        <end position="2241"/>
    </location>
</feature>
<feature type="domain" description="CNA-B" evidence="3">
    <location>
        <begin position="1683"/>
        <end position="1784"/>
    </location>
</feature>
<feature type="region of interest" description="Disordered" evidence="1">
    <location>
        <begin position="1907"/>
        <end position="1938"/>
    </location>
</feature>
<evidence type="ECO:0000256" key="1">
    <source>
        <dbReference type="SAM" id="MobiDB-lite"/>
    </source>
</evidence>
<feature type="domain" description="CNA-B" evidence="3">
    <location>
        <begin position="2067"/>
        <end position="2168"/>
    </location>
</feature>
<proteinExistence type="predicted"/>
<feature type="compositionally biased region" description="Low complexity" evidence="1">
    <location>
        <begin position="32"/>
        <end position="43"/>
    </location>
</feature>
<feature type="region of interest" description="Disordered" evidence="1">
    <location>
        <begin position="2035"/>
        <end position="2063"/>
    </location>
</feature>
<feature type="region of interest" description="Disordered" evidence="1">
    <location>
        <begin position="1779"/>
        <end position="1807"/>
    </location>
</feature>
<feature type="region of interest" description="Disordered" evidence="1">
    <location>
        <begin position="2162"/>
        <end position="2220"/>
    </location>
</feature>
<feature type="compositionally biased region" description="Basic and acidic residues" evidence="1">
    <location>
        <begin position="1907"/>
        <end position="1916"/>
    </location>
</feature>
<feature type="domain" description="CNA-B" evidence="3">
    <location>
        <begin position="1555"/>
        <end position="1656"/>
    </location>
</feature>
<keyword evidence="2" id="KW-0812">Transmembrane</keyword>
<feature type="compositionally biased region" description="Basic and acidic residues" evidence="1">
    <location>
        <begin position="87"/>
        <end position="106"/>
    </location>
</feature>
<dbReference type="CDD" id="cd00222">
    <property type="entry name" value="CollagenBindB"/>
    <property type="match status" value="6"/>
</dbReference>
<dbReference type="Gene3D" id="2.60.40.1140">
    <property type="entry name" value="Collagen-binding surface protein Cna, B-type domain"/>
    <property type="match status" value="6"/>
</dbReference>
<feature type="domain" description="CNA-B" evidence="3">
    <location>
        <begin position="1939"/>
        <end position="2040"/>
    </location>
</feature>
<feature type="domain" description="CNA-B" evidence="3">
    <location>
        <begin position="1811"/>
        <end position="1912"/>
    </location>
</feature>
<keyword evidence="2" id="KW-0472">Membrane</keyword>
<sequence>MLKILGGGKLEHTISEPTEASNKTTATSLDKSVSSGNDNVDSNPIDKKKENGTNEKSDSNFEDATINKKDVTSGTDDNSATNITNATDEKNSGGDTPDSKENDKVDESIKATQTAKLIINWKGDGAGTAVEVKNRPETLAIKLYSSSDEGKTWQEYEDGRATLETGKDVTTVYEWKNLPSKNEDGKTLIYKAELVTKSNYHNSMALEPKYTKDENGNVTHSEFVVNNVYKDNWNYKINLEWNTSDPIEKYEINKVTTSKDYLIQQYVLTISNQKVYKAGELEVRIPRELFDVRNRTYSGVVPKRFSIGDEKNPTSGVSYTYRIDTKGTEDTKDDEIVFYNYKDLDGSQNVAITVEYSINPQRVIDCSKGVLQAKGKATHDGIPEELESNKISYRLDTGIELEEAYKAASGNNGRVYSWPFGNKPKDFDINKYNYCQYVVAIVNTANQPFITKIIEKPQDGGELVGVYSNEYPHNEVKFIKENDGSYVRESSKTRSKSDKDYTEYRVIVRYPRPKDKSSDGIKYKNEVIFEQRATDVHEGDKLDNDKNDIITTSASNELTWEDYHHELRDHYFNKGISSNGDFKPGDLDLLLNGEDIKSSFYISERREGYSPDTFGYDIVDEELELKIDDNESIKLGKDDYRLLPNEISFNQIEIDQRTGERKNNRTNEEFVLYGKTATDDDWKELGRKNFSEDKSDLSAIWDVSSLIPKDGLVAFRVVSPKNLEGLTYLDIDSSLIIKGNSPTVVSLREKLEKANKIKIYNIATESFEDINKKASVAFNLESYKYEAELDKWEVYSENDVSNQTITKKFQIREYEKIFGNEIPKNIYEPVTQESGIFYDLLPLGYKYDEGSAIAYANKDLYTEIYQKATVKAEVVSNNYKDSGRQLVKFKLRSTAGKNNNWIKSYDYATTGFQVAYSATAKYADANKVDNNYNIVAFQRSDKKAIVGGEGFSEEATFEVGNAYDESGKSYLYDPDGDGKVDPELKNTLYGAVKVEEDILLPVETGFNKYVRGEGKDYSTEDKTKEGEDYSYKLRLVTNADSETSNVVLYDILENATDKNGEHGWHGAFKGINTTELQYLGVKPVVYYSTAENLSYNNEDNLSIDKNPGIWSNEAPDDLSKVTAVAFDLRKTPDGSDYVFKGQKIAEVGIKMQAPKDKGKEDYAYNRTAYLSTIKSAGIEDSKTSFNISNPVKIQLEKPTPSKQDIKVKKVWKNTDGTEIDSVEEKVEVELYKDGKATGKVVTLNDANEWTASFGQIEDTENSSVSKYTVKEIGEKDGRIEITNDAFLVTYSGNVEEGFTVENKYINEKNAYVPIGKHIILPKGTTEQKRENLLYLVNGPDDEWKFTYKIEKLKDKDTVEHEYDPITITIPNIIKEDKSAFYQDVSQKIGRNISSIDQLSDDEIDTVYYIAREKLLRVRGTEDNQIKIEQNVHGEGEAIFRVTENPSNYANISDDKNNERYHYYKVYKDENGELDIYWNVANSYDKLDRNNKNYFEDGDYEELFKEAVGETWFEYIGQSNNYSSRDNIRLNLLSSYYNKIKSPIPPTPIEPSKTDIKVEKIWQDKDGKEITAPEEKIEVELYQDGKATGKKLELNKDNDWKAEFKDLDTLEKVDSEKAYEYTVKEVGEETGKITIGKNKYQVSYDGSMEKGFKVTNKKEVPETPDKPEDPDKPLTPLTPSKADIKVEKIWQDKDGKEITAPEEKIEVELYQDGKATGKKLELNKDNDWKAEFKDLDTLEKVDSEKAYEYTVKEVGEETGKITIGKNKYQVSYDGSMEKGFKVTNKKEVPETPDKPEDPDKPLTPLTPSKADIKVEKIWQDKDGKEITAPEEKIEVELYQDGKATGKKLELNKDNDWKAEFKDLDTLEKVDSEKAYEYTVKEVGEETGKITIGKNKYQVSYDGSMEKGFKVTNKKEVPETPDEPEDPDKPLTPLTPSKADIKVEKIWQDKDGKEITAPEEKIEVELYQDGKATGKKLELNKDNDWKAEFKDLDTLEKVDSEKAYEYTVKEVGEETGKITIGKNKYQVSYDGSMEKGFKVTNKKEVPETPDKPEDPDKPLTPLTPSKADIKVEKIWQDKDGKEITAPEEKIEVELYQDGKATGKKLELNKDNDWKAEFKDLDTLEKVDSEKAYEYTVKEVGEETGKITIGKNKYQVSYDGSMEKGFKVTNKKEVPETPDKPGEPGKPSKPNIPITPRVPNKPNTPIKSKGLDKFGKSNSPKTGINGLGNVLATAFTAAIALFASRNKKED</sequence>
<dbReference type="EMBL" id="UFTA01000002">
    <property type="protein sequence ID" value="SUU93370.1"/>
    <property type="molecule type" value="Genomic_DNA"/>
</dbReference>
<feature type="compositionally biased region" description="Basic and acidic residues" evidence="1">
    <location>
        <begin position="44"/>
        <end position="71"/>
    </location>
</feature>
<name>A0A380WXW7_9FIRM</name>
<evidence type="ECO:0000259" key="3">
    <source>
        <dbReference type="Pfam" id="PF05738"/>
    </source>
</evidence>
<dbReference type="RefSeq" id="WP_172540087.1">
    <property type="nucleotide sequence ID" value="NZ_UFTA01000002.1"/>
</dbReference>
<evidence type="ECO:0000313" key="5">
    <source>
        <dbReference type="Proteomes" id="UP000255124"/>
    </source>
</evidence>